<dbReference type="PANTHER" id="PTHR42770:SF16">
    <property type="entry name" value="AMINO ACID PERMEASE"/>
    <property type="match status" value="1"/>
</dbReference>
<keyword evidence="3 5" id="KW-1133">Transmembrane helix</keyword>
<dbReference type="Gene3D" id="1.20.1740.10">
    <property type="entry name" value="Amino acid/polyamine transporter I"/>
    <property type="match status" value="1"/>
</dbReference>
<evidence type="ECO:0000313" key="8">
    <source>
        <dbReference type="Proteomes" id="UP000294360"/>
    </source>
</evidence>
<dbReference type="EMBL" id="LR536450">
    <property type="protein sequence ID" value="VFU11158.1"/>
    <property type="molecule type" value="Genomic_DNA"/>
</dbReference>
<feature type="transmembrane region" description="Helical" evidence="5">
    <location>
        <begin position="424"/>
        <end position="442"/>
    </location>
</feature>
<dbReference type="Proteomes" id="UP000294360">
    <property type="component" value="Chromosome"/>
</dbReference>
<dbReference type="InterPro" id="IPR004841">
    <property type="entry name" value="AA-permease/SLC12A_dom"/>
</dbReference>
<dbReference type="Pfam" id="PF00324">
    <property type="entry name" value="AA_permease"/>
    <property type="match status" value="1"/>
</dbReference>
<feature type="transmembrane region" description="Helical" evidence="5">
    <location>
        <begin position="51"/>
        <end position="75"/>
    </location>
</feature>
<feature type="transmembrane region" description="Helical" evidence="5">
    <location>
        <begin position="234"/>
        <end position="262"/>
    </location>
</feature>
<dbReference type="GO" id="GO:0055085">
    <property type="term" value="P:transmembrane transport"/>
    <property type="evidence" value="ECO:0007669"/>
    <property type="project" value="InterPro"/>
</dbReference>
<dbReference type="AlphaFoldDB" id="A0A4U8Z6C4"/>
<dbReference type="PIRSF" id="PIRSF006060">
    <property type="entry name" value="AA_transporter"/>
    <property type="match status" value="1"/>
</dbReference>
<feature type="transmembrane region" description="Helical" evidence="5">
    <location>
        <begin position="161"/>
        <end position="183"/>
    </location>
</feature>
<reference evidence="7 8" key="1">
    <citation type="submission" date="2019-03" db="EMBL/GenBank/DDBJ databases">
        <authorList>
            <person name="Kox A.R. M."/>
        </authorList>
    </citation>
    <scope>NUCLEOTIDE SEQUENCE [LARGE SCALE GENOMIC DNA]</scope>
    <source>
        <strain evidence="7">MTUNDRAET4 annotated genome</strain>
    </source>
</reference>
<evidence type="ECO:0000259" key="6">
    <source>
        <dbReference type="Pfam" id="PF00324"/>
    </source>
</evidence>
<keyword evidence="2 5" id="KW-0812">Transmembrane</keyword>
<accession>A0A4U8Z6C4</accession>
<dbReference type="InterPro" id="IPR050367">
    <property type="entry name" value="APC_superfamily"/>
</dbReference>
<feature type="transmembrane region" description="Helical" evidence="5">
    <location>
        <begin position="96"/>
        <end position="120"/>
    </location>
</feature>
<dbReference type="KEGG" id="mtun:MTUNDRAET4_4277"/>
<feature type="transmembrane region" description="Helical" evidence="5">
    <location>
        <begin position="126"/>
        <end position="149"/>
    </location>
</feature>
<dbReference type="PANTHER" id="PTHR42770">
    <property type="entry name" value="AMINO ACID TRANSPORTER-RELATED"/>
    <property type="match status" value="1"/>
</dbReference>
<evidence type="ECO:0000256" key="1">
    <source>
        <dbReference type="ARBA" id="ARBA00004141"/>
    </source>
</evidence>
<feature type="transmembrane region" description="Helical" evidence="5">
    <location>
        <begin position="366"/>
        <end position="386"/>
    </location>
</feature>
<dbReference type="GO" id="GO:0016020">
    <property type="term" value="C:membrane"/>
    <property type="evidence" value="ECO:0007669"/>
    <property type="project" value="UniProtKB-SubCell"/>
</dbReference>
<organism evidence="7 8">
    <name type="scientific">Methylocella tundrae</name>
    <dbReference type="NCBI Taxonomy" id="227605"/>
    <lineage>
        <taxon>Bacteria</taxon>
        <taxon>Pseudomonadati</taxon>
        <taxon>Pseudomonadota</taxon>
        <taxon>Alphaproteobacteria</taxon>
        <taxon>Hyphomicrobiales</taxon>
        <taxon>Beijerinckiaceae</taxon>
        <taxon>Methylocella</taxon>
    </lineage>
</organism>
<dbReference type="OrthoDB" id="7065842at2"/>
<evidence type="ECO:0000256" key="3">
    <source>
        <dbReference type="ARBA" id="ARBA00022989"/>
    </source>
</evidence>
<keyword evidence="4 5" id="KW-0472">Membrane</keyword>
<feature type="domain" description="Amino acid permease/ SLC12A" evidence="6">
    <location>
        <begin position="21"/>
        <end position="395"/>
    </location>
</feature>
<feature type="transmembrane region" description="Helical" evidence="5">
    <location>
        <begin position="398"/>
        <end position="418"/>
    </location>
</feature>
<dbReference type="RefSeq" id="WP_134492164.1">
    <property type="nucleotide sequence ID" value="NZ_CP139089.1"/>
</dbReference>
<feature type="transmembrane region" description="Helical" evidence="5">
    <location>
        <begin position="335"/>
        <end position="354"/>
    </location>
</feature>
<feature type="transmembrane region" description="Helical" evidence="5">
    <location>
        <begin position="203"/>
        <end position="222"/>
    </location>
</feature>
<comment type="subcellular location">
    <subcellularLocation>
        <location evidence="1">Membrane</location>
        <topology evidence="1">Multi-pass membrane protein</topology>
    </subcellularLocation>
</comment>
<evidence type="ECO:0000256" key="4">
    <source>
        <dbReference type="ARBA" id="ARBA00023136"/>
    </source>
</evidence>
<protein>
    <submittedName>
        <fullName evidence="7">Amino acid transporter</fullName>
    </submittedName>
</protein>
<feature type="transmembrane region" description="Helical" evidence="5">
    <location>
        <begin position="282"/>
        <end position="305"/>
    </location>
</feature>
<name>A0A4U8Z6C4_METTU</name>
<evidence type="ECO:0000256" key="2">
    <source>
        <dbReference type="ARBA" id="ARBA00022692"/>
    </source>
</evidence>
<sequence length="451" mass="46631">MKLQTTTKKAGLRRSVGFLGVLGQSVAGVAPTTTPTINVALVFAAAGSGTWLAFLVATLAILLVALNLAPLARTFAGAGSLSEFVGHGLGPVGRLITAWILLLVYLALSVATLAGCTAYVSTLFEAARISLPLIFWVALVGGVAVLFALRDIRLSTVLMLALEIISILLVVVLGITILVRLGVAVDLAQLRLTGLRGSGMSSALLIGVLSFVGFEAAATLGDEAEQPLRDIPRVLILTPVLAGVFFVFSAYVIVLGFNHYGIAVATSDAPLDDLARALDRPGLGAVVSIGTAISLFACATATMVASSRIAFALAQQNAIPAALARLGRRSAPTRAVGLSAFLIMATALALATFAKPLDIYDWLGTFGTFGCVIAYGLACVSTPIFLRRAGQLRVGHVVLSAAALIVLGYVLLGSVYPIPAAPLNVLPLVFVGLLATGTLYSLRRQTVISRA</sequence>
<evidence type="ECO:0000313" key="7">
    <source>
        <dbReference type="EMBL" id="VFU11158.1"/>
    </source>
</evidence>
<proteinExistence type="predicted"/>
<gene>
    <name evidence="7" type="ORF">MTUNDRAET4_4277</name>
</gene>
<evidence type="ECO:0000256" key="5">
    <source>
        <dbReference type="SAM" id="Phobius"/>
    </source>
</evidence>